<dbReference type="GO" id="GO:0008703">
    <property type="term" value="F:5-amino-6-(5-phosphoribosylamino)uracil reductase activity"/>
    <property type="evidence" value="ECO:0007669"/>
    <property type="project" value="InterPro"/>
</dbReference>
<dbReference type="InterPro" id="IPR050765">
    <property type="entry name" value="Riboflavin_Biosynth_HTPR"/>
</dbReference>
<keyword evidence="3" id="KW-1185">Reference proteome</keyword>
<dbReference type="InterPro" id="IPR002734">
    <property type="entry name" value="RibDG_C"/>
</dbReference>
<comment type="caution">
    <text evidence="2">The sequence shown here is derived from an EMBL/GenBank/DDBJ whole genome shotgun (WGS) entry which is preliminary data.</text>
</comment>
<dbReference type="Pfam" id="PF01872">
    <property type="entry name" value="RibD_C"/>
    <property type="match status" value="1"/>
</dbReference>
<dbReference type="PANTHER" id="PTHR38011:SF11">
    <property type="entry name" value="2,5-DIAMINO-6-RIBOSYLAMINO-4(3H)-PYRIMIDINONE 5'-PHOSPHATE REDUCTASE"/>
    <property type="match status" value="1"/>
</dbReference>
<dbReference type="Proteomes" id="UP000075615">
    <property type="component" value="Unassembled WGS sequence"/>
</dbReference>
<dbReference type="PANTHER" id="PTHR38011">
    <property type="entry name" value="DIHYDROFOLATE REDUCTASE FAMILY PROTEIN (AFU_ORTHOLOGUE AFUA_8G06820)"/>
    <property type="match status" value="1"/>
</dbReference>
<evidence type="ECO:0000313" key="3">
    <source>
        <dbReference type="Proteomes" id="UP000075615"/>
    </source>
</evidence>
<sequence length="184" mass="20549">MRKLSSFTFLSLNGYYKDLNEDTSWHQHGEEEAKFSESSLQSENTLLFGRTTYQMMSSFWPSPMAAEMFPKVAQGMNKAKKIVFSSTLNEVEWKNTSIMSGNITEQIAKLKLTPGNDMTILGSGSIVAQFSDADLIDTYQIMIDPVALPNGHTLFSGLKDTLNLKLINSKVFNSGVVLLTYEKP</sequence>
<accession>A0A150X9M9</accession>
<evidence type="ECO:0000259" key="1">
    <source>
        <dbReference type="Pfam" id="PF01872"/>
    </source>
</evidence>
<dbReference type="STRING" id="296218.AWN68_07470"/>
<dbReference type="InterPro" id="IPR024072">
    <property type="entry name" value="DHFR-like_dom_sf"/>
</dbReference>
<dbReference type="EMBL" id="LRDB01000045">
    <property type="protein sequence ID" value="KYG75380.1"/>
    <property type="molecule type" value="Genomic_DNA"/>
</dbReference>
<dbReference type="OrthoDB" id="195113at2"/>
<protein>
    <submittedName>
        <fullName evidence="2">Dihydrofolate reductase</fullName>
    </submittedName>
</protein>
<dbReference type="Gene3D" id="3.40.430.10">
    <property type="entry name" value="Dihydrofolate Reductase, subunit A"/>
    <property type="match status" value="1"/>
</dbReference>
<organism evidence="2 3">
    <name type="scientific">Roseivirga echinicomitans</name>
    <dbReference type="NCBI Taxonomy" id="296218"/>
    <lineage>
        <taxon>Bacteria</taxon>
        <taxon>Pseudomonadati</taxon>
        <taxon>Bacteroidota</taxon>
        <taxon>Cytophagia</taxon>
        <taxon>Cytophagales</taxon>
        <taxon>Roseivirgaceae</taxon>
        <taxon>Roseivirga</taxon>
    </lineage>
</organism>
<dbReference type="AlphaFoldDB" id="A0A150X9M9"/>
<dbReference type="RefSeq" id="WP_068416645.1">
    <property type="nucleotide sequence ID" value="NZ_LRDB01000045.1"/>
</dbReference>
<gene>
    <name evidence="2" type="ORF">AWN68_07470</name>
</gene>
<reference evidence="2 3" key="1">
    <citation type="submission" date="2016-01" db="EMBL/GenBank/DDBJ databases">
        <title>Genome sequencing of Roseivirga echinicomitans KMM 6058.</title>
        <authorList>
            <person name="Selvaratnam C."/>
            <person name="Thevarajoo S."/>
            <person name="Goh K.M."/>
            <person name="Ee R."/>
            <person name="Chan K.-G."/>
            <person name="Chong C.S."/>
        </authorList>
    </citation>
    <scope>NUCLEOTIDE SEQUENCE [LARGE SCALE GENOMIC DNA]</scope>
    <source>
        <strain evidence="2 3">KMM 6058</strain>
    </source>
</reference>
<feature type="domain" description="Bacterial bifunctional deaminase-reductase C-terminal" evidence="1">
    <location>
        <begin position="3"/>
        <end position="178"/>
    </location>
</feature>
<name>A0A150X9M9_9BACT</name>
<dbReference type="GO" id="GO:0009231">
    <property type="term" value="P:riboflavin biosynthetic process"/>
    <property type="evidence" value="ECO:0007669"/>
    <property type="project" value="InterPro"/>
</dbReference>
<evidence type="ECO:0000313" key="2">
    <source>
        <dbReference type="EMBL" id="KYG75380.1"/>
    </source>
</evidence>
<dbReference type="SUPFAM" id="SSF53597">
    <property type="entry name" value="Dihydrofolate reductase-like"/>
    <property type="match status" value="1"/>
</dbReference>
<proteinExistence type="predicted"/>